<dbReference type="AlphaFoldDB" id="A0A6A6UTJ4"/>
<evidence type="ECO:0000313" key="3">
    <source>
        <dbReference type="EMBL" id="KAF2675575.1"/>
    </source>
</evidence>
<keyword evidence="1" id="KW-0175">Coiled coil</keyword>
<sequence length="743" mass="81805">MSSDSFPRDSRVIPDSASEPEDDIMTDDSPEPPVPGAANMPPSLPSQESHITESTIPDFEDQDSQNQQYPSSSDGQPAMPRRFTGLNLPIAPDDFDTLSHRAALARHGILGGTPTPNSSFVADEDREDEASSRASSVAESFVDGAASNDQEPNHIPEYVFRTSCNHDLLSADKAPALPGHAYEKLLDEMGLKAVADQIIVDETAVKYWKGSKEIEKTTQSLLLGCLTAIHRPTLQALIRGDLSYQVIHNEEINKRAKTMRDQAPKQVAAIYYIALADECGLSPSTNLLMIVHDVLLHYLERTDDQDDRWYEIFEEIDTYKHGPHANRDRFYRRYLMFQKPEGGGEIFKESRVVGYRLFLGNLRKLLCSIPSSERAKPFPFPLRDVGYSHEPSKRYIHHRDHRATSNKLMNLLDATINVMAARHGILRNQRSPYSTMFVILSFIFAERLAPVSEIGPSRLSSSYSEFSGVGLNGMAAGRSVPMPKPMPDDEDWLRVWRWNVLHSRIFQDNQRADKQWMENKKQALAAALAEQKHAIEEQEIELLTANEKKRHREAFELMKQSRGPALGALLSFSRALADPAGLNALTAPRIATRAEPVPEVALAPETGPILPPHQVFGQRVAVPAGPATLSVGPATVPDDGWEDVPEDGADDGADDGAEEGAEGSAADSEDSDADNDAPAPPVKRGRGRPKGSRNKTRGGRGSRGPRGRGSRGSRAGRGSRGSRGSRRASGHRNRDSDSDDDVE</sequence>
<protein>
    <submittedName>
        <fullName evidence="3">Uncharacterized protein</fullName>
    </submittedName>
</protein>
<evidence type="ECO:0000256" key="1">
    <source>
        <dbReference type="SAM" id="Coils"/>
    </source>
</evidence>
<dbReference type="EMBL" id="MU004230">
    <property type="protein sequence ID" value="KAF2675575.1"/>
    <property type="molecule type" value="Genomic_DNA"/>
</dbReference>
<keyword evidence="4" id="KW-1185">Reference proteome</keyword>
<feature type="compositionally biased region" description="Polar residues" evidence="2">
    <location>
        <begin position="64"/>
        <end position="75"/>
    </location>
</feature>
<accession>A0A6A6UTJ4</accession>
<feature type="region of interest" description="Disordered" evidence="2">
    <location>
        <begin position="108"/>
        <end position="139"/>
    </location>
</feature>
<feature type="compositionally biased region" description="Acidic residues" evidence="2">
    <location>
        <begin position="639"/>
        <end position="675"/>
    </location>
</feature>
<feature type="compositionally biased region" description="Polar residues" evidence="2">
    <location>
        <begin position="45"/>
        <end position="55"/>
    </location>
</feature>
<dbReference type="OrthoDB" id="3440338at2759"/>
<evidence type="ECO:0000256" key="2">
    <source>
        <dbReference type="SAM" id="MobiDB-lite"/>
    </source>
</evidence>
<feature type="compositionally biased region" description="Basic residues" evidence="2">
    <location>
        <begin position="683"/>
        <end position="711"/>
    </location>
</feature>
<organism evidence="3 4">
    <name type="scientific">Microthyrium microscopicum</name>
    <dbReference type="NCBI Taxonomy" id="703497"/>
    <lineage>
        <taxon>Eukaryota</taxon>
        <taxon>Fungi</taxon>
        <taxon>Dikarya</taxon>
        <taxon>Ascomycota</taxon>
        <taxon>Pezizomycotina</taxon>
        <taxon>Dothideomycetes</taxon>
        <taxon>Dothideomycetes incertae sedis</taxon>
        <taxon>Microthyriales</taxon>
        <taxon>Microthyriaceae</taxon>
        <taxon>Microthyrium</taxon>
    </lineage>
</organism>
<gene>
    <name evidence="3" type="ORF">BT63DRAFT_475172</name>
</gene>
<proteinExistence type="predicted"/>
<feature type="compositionally biased region" description="Acidic residues" evidence="2">
    <location>
        <begin position="18"/>
        <end position="30"/>
    </location>
</feature>
<reference evidence="3" key="1">
    <citation type="journal article" date="2020" name="Stud. Mycol.">
        <title>101 Dothideomycetes genomes: a test case for predicting lifestyles and emergence of pathogens.</title>
        <authorList>
            <person name="Haridas S."/>
            <person name="Albert R."/>
            <person name="Binder M."/>
            <person name="Bloem J."/>
            <person name="Labutti K."/>
            <person name="Salamov A."/>
            <person name="Andreopoulos B."/>
            <person name="Baker S."/>
            <person name="Barry K."/>
            <person name="Bills G."/>
            <person name="Bluhm B."/>
            <person name="Cannon C."/>
            <person name="Castanera R."/>
            <person name="Culley D."/>
            <person name="Daum C."/>
            <person name="Ezra D."/>
            <person name="Gonzalez J."/>
            <person name="Henrissat B."/>
            <person name="Kuo A."/>
            <person name="Liang C."/>
            <person name="Lipzen A."/>
            <person name="Lutzoni F."/>
            <person name="Magnuson J."/>
            <person name="Mondo S."/>
            <person name="Nolan M."/>
            <person name="Ohm R."/>
            <person name="Pangilinan J."/>
            <person name="Park H.-J."/>
            <person name="Ramirez L."/>
            <person name="Alfaro M."/>
            <person name="Sun H."/>
            <person name="Tritt A."/>
            <person name="Yoshinaga Y."/>
            <person name="Zwiers L.-H."/>
            <person name="Turgeon B."/>
            <person name="Goodwin S."/>
            <person name="Spatafora J."/>
            <person name="Crous P."/>
            <person name="Grigoriev I."/>
        </authorList>
    </citation>
    <scope>NUCLEOTIDE SEQUENCE</scope>
    <source>
        <strain evidence="3">CBS 115976</strain>
    </source>
</reference>
<feature type="coiled-coil region" evidence="1">
    <location>
        <begin position="517"/>
        <end position="548"/>
    </location>
</feature>
<dbReference type="Proteomes" id="UP000799302">
    <property type="component" value="Unassembled WGS sequence"/>
</dbReference>
<name>A0A6A6UTJ4_9PEZI</name>
<evidence type="ECO:0000313" key="4">
    <source>
        <dbReference type="Proteomes" id="UP000799302"/>
    </source>
</evidence>
<feature type="region of interest" description="Disordered" evidence="2">
    <location>
        <begin position="1"/>
        <end position="87"/>
    </location>
</feature>
<feature type="region of interest" description="Disordered" evidence="2">
    <location>
        <begin position="628"/>
        <end position="743"/>
    </location>
</feature>
<feature type="compositionally biased region" description="Basic and acidic residues" evidence="2">
    <location>
        <begin position="1"/>
        <end position="12"/>
    </location>
</feature>